<proteinExistence type="predicted"/>
<name>A0AAV7RSE4_PLEWA</name>
<evidence type="ECO:0000256" key="1">
    <source>
        <dbReference type="SAM" id="MobiDB-lite"/>
    </source>
</evidence>
<sequence>MSTYATVAMKRDTDTAEILQKHNRHQQGRAATRTLFFLHAKSRVRTEISSGLRRRSNVRARCTWIAGERMSRPAGSSRIAQKEQKHPCPPEALPIRTR</sequence>
<keyword evidence="3" id="KW-1185">Reference proteome</keyword>
<reference evidence="2" key="1">
    <citation type="journal article" date="2022" name="bioRxiv">
        <title>Sequencing and chromosome-scale assembly of the giantPleurodeles waltlgenome.</title>
        <authorList>
            <person name="Brown T."/>
            <person name="Elewa A."/>
            <person name="Iarovenko S."/>
            <person name="Subramanian E."/>
            <person name="Araus A.J."/>
            <person name="Petzold A."/>
            <person name="Susuki M."/>
            <person name="Suzuki K.-i.T."/>
            <person name="Hayashi T."/>
            <person name="Toyoda A."/>
            <person name="Oliveira C."/>
            <person name="Osipova E."/>
            <person name="Leigh N.D."/>
            <person name="Simon A."/>
            <person name="Yun M.H."/>
        </authorList>
    </citation>
    <scope>NUCLEOTIDE SEQUENCE</scope>
    <source>
        <strain evidence="2">20211129_DDA</strain>
        <tissue evidence="2">Liver</tissue>
    </source>
</reference>
<dbReference type="AlphaFoldDB" id="A0AAV7RSE4"/>
<dbReference type="EMBL" id="JANPWB010000009">
    <property type="protein sequence ID" value="KAJ1154687.1"/>
    <property type="molecule type" value="Genomic_DNA"/>
</dbReference>
<accession>A0AAV7RSE4</accession>
<feature type="region of interest" description="Disordered" evidence="1">
    <location>
        <begin position="69"/>
        <end position="98"/>
    </location>
</feature>
<gene>
    <name evidence="2" type="ORF">NDU88_007430</name>
</gene>
<evidence type="ECO:0000313" key="2">
    <source>
        <dbReference type="EMBL" id="KAJ1154687.1"/>
    </source>
</evidence>
<comment type="caution">
    <text evidence="2">The sequence shown here is derived from an EMBL/GenBank/DDBJ whole genome shotgun (WGS) entry which is preliminary data.</text>
</comment>
<dbReference type="Proteomes" id="UP001066276">
    <property type="component" value="Chromosome 5"/>
</dbReference>
<organism evidence="2 3">
    <name type="scientific">Pleurodeles waltl</name>
    <name type="common">Iberian ribbed newt</name>
    <dbReference type="NCBI Taxonomy" id="8319"/>
    <lineage>
        <taxon>Eukaryota</taxon>
        <taxon>Metazoa</taxon>
        <taxon>Chordata</taxon>
        <taxon>Craniata</taxon>
        <taxon>Vertebrata</taxon>
        <taxon>Euteleostomi</taxon>
        <taxon>Amphibia</taxon>
        <taxon>Batrachia</taxon>
        <taxon>Caudata</taxon>
        <taxon>Salamandroidea</taxon>
        <taxon>Salamandridae</taxon>
        <taxon>Pleurodelinae</taxon>
        <taxon>Pleurodeles</taxon>
    </lineage>
</organism>
<evidence type="ECO:0000313" key="3">
    <source>
        <dbReference type="Proteomes" id="UP001066276"/>
    </source>
</evidence>
<protein>
    <submittedName>
        <fullName evidence="2">Uncharacterized protein</fullName>
    </submittedName>
</protein>